<feature type="transmembrane region" description="Helical" evidence="1">
    <location>
        <begin position="79"/>
        <end position="101"/>
    </location>
</feature>
<keyword evidence="1" id="KW-0472">Membrane</keyword>
<gene>
    <name evidence="2" type="ORF">B0I32_110278</name>
</gene>
<dbReference type="AlphaFoldDB" id="A0A2T0MXM0"/>
<keyword evidence="1" id="KW-0812">Transmembrane</keyword>
<protein>
    <submittedName>
        <fullName evidence="2">Uncharacterized protein</fullName>
    </submittedName>
</protein>
<feature type="transmembrane region" description="Helical" evidence="1">
    <location>
        <begin position="53"/>
        <end position="73"/>
    </location>
</feature>
<keyword evidence="3" id="KW-1185">Reference proteome</keyword>
<evidence type="ECO:0000313" key="3">
    <source>
        <dbReference type="Proteomes" id="UP000238312"/>
    </source>
</evidence>
<accession>A0A2T0MXM0</accession>
<name>A0A2T0MXM0_9ACTN</name>
<comment type="caution">
    <text evidence="2">The sequence shown here is derived from an EMBL/GenBank/DDBJ whole genome shotgun (WGS) entry which is preliminary data.</text>
</comment>
<evidence type="ECO:0000313" key="2">
    <source>
        <dbReference type="EMBL" id="PRX63824.1"/>
    </source>
</evidence>
<proteinExistence type="predicted"/>
<dbReference type="EMBL" id="PVNG01000010">
    <property type="protein sequence ID" value="PRX63824.1"/>
    <property type="molecule type" value="Genomic_DNA"/>
</dbReference>
<evidence type="ECO:0000256" key="1">
    <source>
        <dbReference type="SAM" id="Phobius"/>
    </source>
</evidence>
<feature type="transmembrane region" description="Helical" evidence="1">
    <location>
        <begin position="108"/>
        <end position="126"/>
    </location>
</feature>
<sequence length="177" mass="18824">MTCTTSDQPLQRAYREPVGISRLAQLRAHYQAALSTVGIPPAGVRPIPPRPPLTAAVVAAWLASIPWPIVGGVERDNDWAFLLAPLPIASLLFLASLPTLFPQLLPMWPLRAALALAILVMALTGWDGGQVLGGLFLAIVCGVIPAVTATWAVLLLRRHGAADGQDPQSPPDVDRRP</sequence>
<organism evidence="2 3">
    <name type="scientific">Nonomuraea fuscirosea</name>
    <dbReference type="NCBI Taxonomy" id="1291556"/>
    <lineage>
        <taxon>Bacteria</taxon>
        <taxon>Bacillati</taxon>
        <taxon>Actinomycetota</taxon>
        <taxon>Actinomycetes</taxon>
        <taxon>Streptosporangiales</taxon>
        <taxon>Streptosporangiaceae</taxon>
        <taxon>Nonomuraea</taxon>
    </lineage>
</organism>
<keyword evidence="1" id="KW-1133">Transmembrane helix</keyword>
<reference evidence="2 3" key="1">
    <citation type="submission" date="2018-03" db="EMBL/GenBank/DDBJ databases">
        <title>Genomic Encyclopedia of Type Strains, Phase III (KMG-III): the genomes of soil and plant-associated and newly described type strains.</title>
        <authorList>
            <person name="Whitman W."/>
        </authorList>
    </citation>
    <scope>NUCLEOTIDE SEQUENCE [LARGE SCALE GENOMIC DNA]</scope>
    <source>
        <strain evidence="2 3">CGMCC 4.7104</strain>
    </source>
</reference>
<dbReference type="Proteomes" id="UP000238312">
    <property type="component" value="Unassembled WGS sequence"/>
</dbReference>
<feature type="transmembrane region" description="Helical" evidence="1">
    <location>
        <begin position="132"/>
        <end position="156"/>
    </location>
</feature>